<dbReference type="GO" id="GO:0003924">
    <property type="term" value="F:GTPase activity"/>
    <property type="evidence" value="ECO:0007669"/>
    <property type="project" value="InterPro"/>
</dbReference>
<dbReference type="Proteomes" id="UP000011083">
    <property type="component" value="Unassembled WGS sequence"/>
</dbReference>
<sequence length="551" mass="61430">MSSPDPNPLSLGLHFQLLKRAGSLISSLDELRNDLSEVAELSFPQIIVVGQESSGKSSVLERIAMLKFFPRSDKMCTRMPIKLQLKHMSPTDMTRFCEDHEEAYRDGVAFVRARMEYADRSTSSWSVFLPVEAVEKLVRDTMEQAVQARNATLAGTVPNLTLIDLPGTCEVARAGEPENIKESTESLVEKYLKQDHTLVLLVMSACDRMHNYRPLTVVKKHHKLGNTIGVLTKSDLAENSRYEHDKFYEFKRQLNGQSEDYIPLANGYVAVRNRDTQGTRGYSLEQAAIEEVEWFNRNLPGYVDKKLASSLVLVEKLVEMMCTYVESTWATQAKLAINARIDKLKRDLDGLGPDVSQFFSTHGVEFEAVFAALAKVAVQPVASLRSTQARGQSYPYHASEVKARCLNSAVKVLQEATFVAAAVKRLLDAAKQLRVTKLARFKCFFDTLEAVITSQFSARAQAAEEQLVRKAGVLFIIFDSNPELQQPSTGWDTDLQARVVALLTTIIHEEVKAQLIAEAAAVADKRMKWDVESRNLHNALASIASLQGGKS</sequence>
<dbReference type="PROSITE" id="PS51718">
    <property type="entry name" value="G_DYNAMIN_2"/>
    <property type="match status" value="1"/>
</dbReference>
<dbReference type="InterPro" id="IPR045063">
    <property type="entry name" value="Dynamin_N"/>
</dbReference>
<dbReference type="SMART" id="SM00053">
    <property type="entry name" value="DYNc"/>
    <property type="match status" value="1"/>
</dbReference>
<dbReference type="InterPro" id="IPR027417">
    <property type="entry name" value="P-loop_NTPase"/>
</dbReference>
<dbReference type="GO" id="GO:0016020">
    <property type="term" value="C:membrane"/>
    <property type="evidence" value="ECO:0007669"/>
    <property type="project" value="TreeGrafter"/>
</dbReference>
<name>L8GW52_ACACF</name>
<proteinExistence type="predicted"/>
<reference evidence="2 3" key="1">
    <citation type="journal article" date="2013" name="Genome Biol.">
        <title>Genome of Acanthamoeba castellanii highlights extensive lateral gene transfer and early evolution of tyrosine kinase signaling.</title>
        <authorList>
            <person name="Clarke M."/>
            <person name="Lohan A.J."/>
            <person name="Liu B."/>
            <person name="Lagkouvardos I."/>
            <person name="Roy S."/>
            <person name="Zafar N."/>
            <person name="Bertelli C."/>
            <person name="Schilde C."/>
            <person name="Kianianmomeni A."/>
            <person name="Burglin T.R."/>
            <person name="Frech C."/>
            <person name="Turcotte B."/>
            <person name="Kopec K.O."/>
            <person name="Synnott J.M."/>
            <person name="Choo C."/>
            <person name="Paponov I."/>
            <person name="Finkler A."/>
            <person name="Soon Heng Tan C."/>
            <person name="Hutchins A.P."/>
            <person name="Weinmeier T."/>
            <person name="Rattei T."/>
            <person name="Chu J.S."/>
            <person name="Gimenez G."/>
            <person name="Irimia M."/>
            <person name="Rigden D.J."/>
            <person name="Fitzpatrick D.A."/>
            <person name="Lorenzo-Morales J."/>
            <person name="Bateman A."/>
            <person name="Chiu C.H."/>
            <person name="Tang P."/>
            <person name="Hegemann P."/>
            <person name="Fromm H."/>
            <person name="Raoult D."/>
            <person name="Greub G."/>
            <person name="Miranda-Saavedra D."/>
            <person name="Chen N."/>
            <person name="Nash P."/>
            <person name="Ginger M.L."/>
            <person name="Horn M."/>
            <person name="Schaap P."/>
            <person name="Caler L."/>
            <person name="Loftus B."/>
        </authorList>
    </citation>
    <scope>NUCLEOTIDE SEQUENCE [LARGE SCALE GENOMIC DNA]</scope>
    <source>
        <strain evidence="2 3">Neff</strain>
    </source>
</reference>
<dbReference type="AlphaFoldDB" id="L8GW52"/>
<gene>
    <name evidence="2" type="ORF">ACA1_203650</name>
</gene>
<dbReference type="Gene3D" id="3.40.50.300">
    <property type="entry name" value="P-loop containing nucleotide triphosphate hydrolases"/>
    <property type="match status" value="1"/>
</dbReference>
<evidence type="ECO:0000313" key="3">
    <source>
        <dbReference type="Proteomes" id="UP000011083"/>
    </source>
</evidence>
<dbReference type="STRING" id="1257118.L8GW52"/>
<dbReference type="PRINTS" id="PR00195">
    <property type="entry name" value="DYNAMIN"/>
</dbReference>
<dbReference type="GeneID" id="14917061"/>
<evidence type="ECO:0000313" key="2">
    <source>
        <dbReference type="EMBL" id="ELR16321.1"/>
    </source>
</evidence>
<dbReference type="RefSeq" id="XP_004338334.1">
    <property type="nucleotide sequence ID" value="XM_004338286.1"/>
</dbReference>
<dbReference type="InterPro" id="IPR022812">
    <property type="entry name" value="Dynamin"/>
</dbReference>
<dbReference type="PANTHER" id="PTHR11566:SF21">
    <property type="entry name" value="DYNAMIN RELATED PROTEIN 1, ISOFORM A"/>
    <property type="match status" value="1"/>
</dbReference>
<dbReference type="PANTHER" id="PTHR11566">
    <property type="entry name" value="DYNAMIN"/>
    <property type="match status" value="1"/>
</dbReference>
<keyword evidence="3" id="KW-1185">Reference proteome</keyword>
<protein>
    <submittedName>
        <fullName evidence="2">Dynamin domain containing protein</fullName>
    </submittedName>
</protein>
<dbReference type="InterPro" id="IPR030381">
    <property type="entry name" value="G_DYNAMIN_dom"/>
</dbReference>
<dbReference type="VEuPathDB" id="AmoebaDB:ACA1_203650"/>
<dbReference type="GO" id="GO:0005874">
    <property type="term" value="C:microtubule"/>
    <property type="evidence" value="ECO:0007669"/>
    <property type="project" value="TreeGrafter"/>
</dbReference>
<dbReference type="GO" id="GO:0005737">
    <property type="term" value="C:cytoplasm"/>
    <property type="evidence" value="ECO:0007669"/>
    <property type="project" value="TreeGrafter"/>
</dbReference>
<dbReference type="EMBL" id="KB008001">
    <property type="protein sequence ID" value="ELR16321.1"/>
    <property type="molecule type" value="Genomic_DNA"/>
</dbReference>
<evidence type="ECO:0000259" key="1">
    <source>
        <dbReference type="PROSITE" id="PS51718"/>
    </source>
</evidence>
<dbReference type="KEGG" id="acan:ACA1_203650"/>
<dbReference type="OrthoDB" id="116917at2759"/>
<accession>L8GW52</accession>
<dbReference type="InterPro" id="IPR001401">
    <property type="entry name" value="Dynamin_GTPase"/>
</dbReference>
<feature type="domain" description="Dynamin-type G" evidence="1">
    <location>
        <begin position="40"/>
        <end position="326"/>
    </location>
</feature>
<dbReference type="SUPFAM" id="SSF52540">
    <property type="entry name" value="P-loop containing nucleoside triphosphate hydrolases"/>
    <property type="match status" value="1"/>
</dbReference>
<dbReference type="Pfam" id="PF00350">
    <property type="entry name" value="Dynamin_N"/>
    <property type="match status" value="1"/>
</dbReference>
<dbReference type="GO" id="GO:0005525">
    <property type="term" value="F:GTP binding"/>
    <property type="evidence" value="ECO:0007669"/>
    <property type="project" value="InterPro"/>
</dbReference>
<dbReference type="GO" id="GO:0008017">
    <property type="term" value="F:microtubule binding"/>
    <property type="evidence" value="ECO:0007669"/>
    <property type="project" value="TreeGrafter"/>
</dbReference>
<organism evidence="2 3">
    <name type="scientific">Acanthamoeba castellanii (strain ATCC 30010 / Neff)</name>
    <dbReference type="NCBI Taxonomy" id="1257118"/>
    <lineage>
        <taxon>Eukaryota</taxon>
        <taxon>Amoebozoa</taxon>
        <taxon>Discosea</taxon>
        <taxon>Longamoebia</taxon>
        <taxon>Centramoebida</taxon>
        <taxon>Acanthamoebidae</taxon>
        <taxon>Acanthamoeba</taxon>
    </lineage>
</organism>